<evidence type="ECO:0000313" key="11">
    <source>
        <dbReference type="EMBL" id="MBU9737336.1"/>
    </source>
</evidence>
<keyword evidence="8" id="KW-1278">Translocase</keyword>
<dbReference type="CDD" id="cd03216">
    <property type="entry name" value="ABC_Carb_Monos_I"/>
    <property type="match status" value="1"/>
</dbReference>
<dbReference type="InterPro" id="IPR017871">
    <property type="entry name" value="ABC_transporter-like_CS"/>
</dbReference>
<keyword evidence="6" id="KW-0547">Nucleotide-binding</keyword>
<evidence type="ECO:0000256" key="2">
    <source>
        <dbReference type="ARBA" id="ARBA00022448"/>
    </source>
</evidence>
<evidence type="ECO:0000313" key="12">
    <source>
        <dbReference type="Proteomes" id="UP000712157"/>
    </source>
</evidence>
<dbReference type="RefSeq" id="WP_238721920.1">
    <property type="nucleotide sequence ID" value="NZ_JAHQCW010000019.1"/>
</dbReference>
<keyword evidence="4" id="KW-0762">Sugar transport</keyword>
<dbReference type="PROSITE" id="PS50893">
    <property type="entry name" value="ABC_TRANSPORTER_2"/>
    <property type="match status" value="2"/>
</dbReference>
<organism evidence="11 12">
    <name type="scientific">Diplocloster agilis</name>
    <dbReference type="NCBI Taxonomy" id="2850323"/>
    <lineage>
        <taxon>Bacteria</taxon>
        <taxon>Bacillati</taxon>
        <taxon>Bacillota</taxon>
        <taxon>Clostridia</taxon>
        <taxon>Lachnospirales</taxon>
        <taxon>Lachnospiraceae</taxon>
        <taxon>Diplocloster</taxon>
    </lineage>
</organism>
<dbReference type="PANTHER" id="PTHR43790:SF1">
    <property type="entry name" value="XYLOSE IMPORT ATP-BINDING PROTEIN XYLG"/>
    <property type="match status" value="1"/>
</dbReference>
<dbReference type="InterPro" id="IPR027417">
    <property type="entry name" value="P-loop_NTPase"/>
</dbReference>
<evidence type="ECO:0000256" key="1">
    <source>
        <dbReference type="ARBA" id="ARBA00004202"/>
    </source>
</evidence>
<keyword evidence="3" id="KW-1003">Cell membrane</keyword>
<gene>
    <name evidence="11" type="ORF">KTH89_12370</name>
</gene>
<dbReference type="GO" id="GO:0005886">
    <property type="term" value="C:plasma membrane"/>
    <property type="evidence" value="ECO:0007669"/>
    <property type="project" value="UniProtKB-SubCell"/>
</dbReference>
<evidence type="ECO:0000259" key="10">
    <source>
        <dbReference type="PROSITE" id="PS50893"/>
    </source>
</evidence>
<evidence type="ECO:0000256" key="6">
    <source>
        <dbReference type="ARBA" id="ARBA00022741"/>
    </source>
</evidence>
<accession>A0A949JZY9</accession>
<dbReference type="PANTHER" id="PTHR43790">
    <property type="entry name" value="CARBOHYDRATE TRANSPORT ATP-BINDING PROTEIN MG119-RELATED"/>
    <property type="match status" value="1"/>
</dbReference>
<keyword evidence="9" id="KW-0472">Membrane</keyword>
<protein>
    <submittedName>
        <fullName evidence="11">ATP-binding cassette domain-containing protein</fullName>
    </submittedName>
</protein>
<dbReference type="EMBL" id="JAHQCW010000019">
    <property type="protein sequence ID" value="MBU9737336.1"/>
    <property type="molecule type" value="Genomic_DNA"/>
</dbReference>
<dbReference type="CDD" id="cd03215">
    <property type="entry name" value="ABC_Carb_Monos_II"/>
    <property type="match status" value="1"/>
</dbReference>
<dbReference type="SUPFAM" id="SSF52540">
    <property type="entry name" value="P-loop containing nucleoside triphosphate hydrolases"/>
    <property type="match status" value="2"/>
</dbReference>
<evidence type="ECO:0000256" key="8">
    <source>
        <dbReference type="ARBA" id="ARBA00022967"/>
    </source>
</evidence>
<keyword evidence="7 11" id="KW-0067">ATP-binding</keyword>
<dbReference type="AlphaFoldDB" id="A0A949JZY9"/>
<proteinExistence type="predicted"/>
<comment type="subcellular location">
    <subcellularLocation>
        <location evidence="1">Cell membrane</location>
        <topology evidence="1">Peripheral membrane protein</topology>
    </subcellularLocation>
</comment>
<evidence type="ECO:0000256" key="5">
    <source>
        <dbReference type="ARBA" id="ARBA00022737"/>
    </source>
</evidence>
<dbReference type="Proteomes" id="UP000712157">
    <property type="component" value="Unassembled WGS sequence"/>
</dbReference>
<name>A0A949JZY9_9FIRM</name>
<evidence type="ECO:0000256" key="7">
    <source>
        <dbReference type="ARBA" id="ARBA00022840"/>
    </source>
</evidence>
<dbReference type="GO" id="GO:0005524">
    <property type="term" value="F:ATP binding"/>
    <property type="evidence" value="ECO:0007669"/>
    <property type="project" value="UniProtKB-KW"/>
</dbReference>
<sequence>MEDYILRMQNITKEFPGVKALDDVTFCVKRGEIHSLVGENGAGKSTLMKVLSGVYPAGEYEGEMYVNGELKSYSCIKDSEKAGISIIYQELGLVSTMTICENIFLGNEITKHGAIDWDGENEKCMELLQKVKLKENPGTVIETLGTGKQQLIEIAKALNKNVDILILDEPTSSLTETDSKNLLELLRQLKQSGITCIYISHKLNEVLDISDTVTVLRDGKTIVTKPIQEVTESALISYMVGRNMTEVYPDAKHTPKDVVLEVKNWTVPTKKDPERYILDHINLHVRKGEIVGIAGLMGAGRTEFAMSLFGALSEKPTEGELYLNGQKRERFKNPREAIDTGVMYLSEDRKRYGLILSSDLRTNITLSSLNKISKGGVINLDQETEKVTKGIRDLNVKTPSILQLAKNLSGGNQQKVVIVKALLTEPGVLILDEPTRGIDVGSKYEIYQLMHQLADQGICIIMISSELPEVIHMSNRIYVMCEGRITGEFDTSEVKITQEEILYCAAGGKD</sequence>
<comment type="caution">
    <text evidence="11">The sequence shown here is derived from an EMBL/GenBank/DDBJ whole genome shotgun (WGS) entry which is preliminary data.</text>
</comment>
<dbReference type="FunFam" id="3.40.50.300:FF:000127">
    <property type="entry name" value="Ribose import ATP-binding protein RbsA"/>
    <property type="match status" value="1"/>
</dbReference>
<feature type="domain" description="ABC transporter" evidence="10">
    <location>
        <begin position="6"/>
        <end position="243"/>
    </location>
</feature>
<evidence type="ECO:0000256" key="4">
    <source>
        <dbReference type="ARBA" id="ARBA00022597"/>
    </source>
</evidence>
<dbReference type="InterPro" id="IPR050107">
    <property type="entry name" value="ABC_carbohydrate_import_ATPase"/>
</dbReference>
<dbReference type="InterPro" id="IPR003593">
    <property type="entry name" value="AAA+_ATPase"/>
</dbReference>
<keyword evidence="5" id="KW-0677">Repeat</keyword>
<reference evidence="11" key="1">
    <citation type="submission" date="2021-06" db="EMBL/GenBank/DDBJ databases">
        <title>Description of novel taxa of the family Lachnospiraceae.</title>
        <authorList>
            <person name="Chaplin A.V."/>
            <person name="Sokolova S.R."/>
            <person name="Pikina A.P."/>
            <person name="Korzhanova M."/>
            <person name="Belova V."/>
            <person name="Korostin D."/>
            <person name="Efimov B.A."/>
        </authorList>
    </citation>
    <scope>NUCLEOTIDE SEQUENCE</scope>
    <source>
        <strain evidence="11">ASD5720</strain>
    </source>
</reference>
<keyword evidence="2" id="KW-0813">Transport</keyword>
<keyword evidence="12" id="KW-1185">Reference proteome</keyword>
<evidence type="ECO:0000256" key="3">
    <source>
        <dbReference type="ARBA" id="ARBA00022475"/>
    </source>
</evidence>
<dbReference type="Gene3D" id="3.40.50.300">
    <property type="entry name" value="P-loop containing nucleotide triphosphate hydrolases"/>
    <property type="match status" value="2"/>
</dbReference>
<dbReference type="InterPro" id="IPR003439">
    <property type="entry name" value="ABC_transporter-like_ATP-bd"/>
</dbReference>
<dbReference type="PROSITE" id="PS00211">
    <property type="entry name" value="ABC_TRANSPORTER_1"/>
    <property type="match status" value="1"/>
</dbReference>
<dbReference type="GO" id="GO:0016887">
    <property type="term" value="F:ATP hydrolysis activity"/>
    <property type="evidence" value="ECO:0007669"/>
    <property type="project" value="InterPro"/>
</dbReference>
<feature type="domain" description="ABC transporter" evidence="10">
    <location>
        <begin position="260"/>
        <end position="507"/>
    </location>
</feature>
<dbReference type="Pfam" id="PF00005">
    <property type="entry name" value="ABC_tran"/>
    <property type="match status" value="2"/>
</dbReference>
<evidence type="ECO:0000256" key="9">
    <source>
        <dbReference type="ARBA" id="ARBA00023136"/>
    </source>
</evidence>
<dbReference type="SMART" id="SM00382">
    <property type="entry name" value="AAA"/>
    <property type="match status" value="2"/>
</dbReference>